<feature type="domain" description="BTB" evidence="2">
    <location>
        <begin position="41"/>
        <end position="114"/>
    </location>
</feature>
<dbReference type="AlphaFoldDB" id="A0A1C7MA77"/>
<comment type="caution">
    <text evidence="3">The sequence shown here is derived from an EMBL/GenBank/DDBJ whole genome shotgun (WGS) entry which is preliminary data.</text>
</comment>
<dbReference type="CDD" id="cd18186">
    <property type="entry name" value="BTB_POZ_ZBTB_KLHL-like"/>
    <property type="match status" value="1"/>
</dbReference>
<organism evidence="3 4">
    <name type="scientific">Grifola frondosa</name>
    <name type="common">Maitake</name>
    <name type="synonym">Polyporus frondosus</name>
    <dbReference type="NCBI Taxonomy" id="5627"/>
    <lineage>
        <taxon>Eukaryota</taxon>
        <taxon>Fungi</taxon>
        <taxon>Dikarya</taxon>
        <taxon>Basidiomycota</taxon>
        <taxon>Agaricomycotina</taxon>
        <taxon>Agaricomycetes</taxon>
        <taxon>Polyporales</taxon>
        <taxon>Grifolaceae</taxon>
        <taxon>Grifola</taxon>
    </lineage>
</organism>
<proteinExistence type="predicted"/>
<evidence type="ECO:0000256" key="1">
    <source>
        <dbReference type="SAM" id="MobiDB-lite"/>
    </source>
</evidence>
<evidence type="ECO:0000313" key="4">
    <source>
        <dbReference type="Proteomes" id="UP000092993"/>
    </source>
</evidence>
<feature type="region of interest" description="Disordered" evidence="1">
    <location>
        <begin position="1"/>
        <end position="25"/>
    </location>
</feature>
<dbReference type="SUPFAM" id="SSF54695">
    <property type="entry name" value="POZ domain"/>
    <property type="match status" value="1"/>
</dbReference>
<dbReference type="InterPro" id="IPR000210">
    <property type="entry name" value="BTB/POZ_dom"/>
</dbReference>
<feature type="compositionally biased region" description="Basic and acidic residues" evidence="1">
    <location>
        <begin position="1"/>
        <end position="10"/>
    </location>
</feature>
<protein>
    <recommendedName>
        <fullName evidence="2">BTB domain-containing protein</fullName>
    </recommendedName>
</protein>
<gene>
    <name evidence="3" type="ORF">A0H81_06190</name>
</gene>
<evidence type="ECO:0000313" key="3">
    <source>
        <dbReference type="EMBL" id="OBZ73810.1"/>
    </source>
</evidence>
<dbReference type="OMA" id="DISWRDK"/>
<dbReference type="Proteomes" id="UP000092993">
    <property type="component" value="Unassembled WGS sequence"/>
</dbReference>
<dbReference type="OrthoDB" id="3893071at2759"/>
<accession>A0A1C7MA77</accession>
<reference evidence="3 4" key="1">
    <citation type="submission" date="2016-03" db="EMBL/GenBank/DDBJ databases">
        <title>Whole genome sequencing of Grifola frondosa 9006-11.</title>
        <authorList>
            <person name="Min B."/>
            <person name="Park H."/>
            <person name="Kim J.-G."/>
            <person name="Cho H."/>
            <person name="Oh Y.-L."/>
            <person name="Kong W.-S."/>
            <person name="Choi I.-G."/>
        </authorList>
    </citation>
    <scope>NUCLEOTIDE SEQUENCE [LARGE SCALE GENOMIC DNA]</scope>
    <source>
        <strain evidence="3 4">9006-11</strain>
    </source>
</reference>
<dbReference type="SMART" id="SM00225">
    <property type="entry name" value="BTB"/>
    <property type="match status" value="1"/>
</dbReference>
<keyword evidence="4" id="KW-1185">Reference proteome</keyword>
<evidence type="ECO:0000259" key="2">
    <source>
        <dbReference type="PROSITE" id="PS50097"/>
    </source>
</evidence>
<dbReference type="EMBL" id="LUGG01000006">
    <property type="protein sequence ID" value="OBZ73810.1"/>
    <property type="molecule type" value="Genomic_DNA"/>
</dbReference>
<sequence>MTNMNPKEELSSLDEPQPISSLPEQTSVNFSASTEVWYLDGSVVVVSGETAFRVHQTILSANCEAFKVLFTVPQPEKSDSETCDGCPVVRLQDTADDLKHFFKAMYDISYFLPGVRNKFAVVAAVLRLSTKYDASHLRKRAINLLTSAYPSTLLAWDDRLSNRLIPPFENEHATYMALALETRVRIILPAVYFAWSRQPLLDALRDLVDIEIAATILIGRERLQRAEISHILAFLQYNYPRPLCQNVVADNQILARTTAAALAMTTEHEPYHQWCSSHPSEVGESLGLCANCCLLVESTIQKGRSIVWEKLPGFFDLPDWETLLAEVHS</sequence>
<dbReference type="PROSITE" id="PS50097">
    <property type="entry name" value="BTB"/>
    <property type="match status" value="1"/>
</dbReference>
<dbReference type="Pfam" id="PF00651">
    <property type="entry name" value="BTB"/>
    <property type="match status" value="1"/>
</dbReference>
<dbReference type="InterPro" id="IPR011333">
    <property type="entry name" value="SKP1/BTB/POZ_sf"/>
</dbReference>
<dbReference type="Gene3D" id="3.30.710.10">
    <property type="entry name" value="Potassium Channel Kv1.1, Chain A"/>
    <property type="match status" value="1"/>
</dbReference>
<name>A0A1C7MA77_GRIFR</name>